<dbReference type="InterPro" id="IPR021474">
    <property type="entry name" value="DUF3127"/>
</dbReference>
<keyword evidence="3" id="KW-1185">Reference proteome</keyword>
<accession>A0ABZ1C570</accession>
<reference evidence="2 3" key="1">
    <citation type="submission" date="2023-12" db="EMBL/GenBank/DDBJ databases">
        <title>Description of an unclassified Opitutus bacterium of Verrucomicrobiota.</title>
        <authorList>
            <person name="Zhang D.-F."/>
        </authorList>
    </citation>
    <scope>NUCLEOTIDE SEQUENCE [LARGE SCALE GENOMIC DNA]</scope>
    <source>
        <strain evidence="2 3">WL0086</strain>
    </source>
</reference>
<proteinExistence type="predicted"/>
<sequence>MFEISGTIKKIFDEQTFGSGFNKREFVLTVPDGRFPQDIKFETVKDKTNLLDPLKVGDEIKVSFDIRGREWKENYYVNLNAWKIESGGASASGPDDGPPLREPEMDAGNMDEEPPF</sequence>
<protein>
    <submittedName>
        <fullName evidence="2">DUF3127 domain-containing protein</fullName>
    </submittedName>
</protein>
<organism evidence="2 3">
    <name type="scientific">Actomonas aquatica</name>
    <dbReference type="NCBI Taxonomy" id="2866162"/>
    <lineage>
        <taxon>Bacteria</taxon>
        <taxon>Pseudomonadati</taxon>
        <taxon>Verrucomicrobiota</taxon>
        <taxon>Opitutia</taxon>
        <taxon>Opitutales</taxon>
        <taxon>Opitutaceae</taxon>
        <taxon>Actomonas</taxon>
    </lineage>
</organism>
<dbReference type="RefSeq" id="WP_221030714.1">
    <property type="nucleotide sequence ID" value="NZ_CP139781.1"/>
</dbReference>
<evidence type="ECO:0000256" key="1">
    <source>
        <dbReference type="SAM" id="MobiDB-lite"/>
    </source>
</evidence>
<evidence type="ECO:0000313" key="3">
    <source>
        <dbReference type="Proteomes" id="UP000738431"/>
    </source>
</evidence>
<gene>
    <name evidence="2" type="ORF">K1X11_018865</name>
</gene>
<dbReference type="EMBL" id="CP139781">
    <property type="protein sequence ID" value="WRQ86879.1"/>
    <property type="molecule type" value="Genomic_DNA"/>
</dbReference>
<name>A0ABZ1C570_9BACT</name>
<dbReference type="Proteomes" id="UP000738431">
    <property type="component" value="Chromosome"/>
</dbReference>
<dbReference type="Pfam" id="PF11325">
    <property type="entry name" value="DUF3127"/>
    <property type="match status" value="1"/>
</dbReference>
<feature type="region of interest" description="Disordered" evidence="1">
    <location>
        <begin position="87"/>
        <end position="116"/>
    </location>
</feature>
<evidence type="ECO:0000313" key="2">
    <source>
        <dbReference type="EMBL" id="WRQ86879.1"/>
    </source>
</evidence>